<proteinExistence type="inferred from homology"/>
<evidence type="ECO:0000256" key="1">
    <source>
        <dbReference type="ARBA" id="ARBA00008007"/>
    </source>
</evidence>
<dbReference type="Pfam" id="PF00156">
    <property type="entry name" value="Pribosyltran"/>
    <property type="match status" value="1"/>
</dbReference>
<protein>
    <submittedName>
        <fullName evidence="3">ComF family protein</fullName>
    </submittedName>
</protein>
<evidence type="ECO:0000313" key="4">
    <source>
        <dbReference type="Proteomes" id="UP000199517"/>
    </source>
</evidence>
<dbReference type="SUPFAM" id="SSF53271">
    <property type="entry name" value="PRTase-like"/>
    <property type="match status" value="1"/>
</dbReference>
<evidence type="ECO:0000313" key="3">
    <source>
        <dbReference type="EMBL" id="SFD46024.1"/>
    </source>
</evidence>
<keyword evidence="4" id="KW-1185">Reference proteome</keyword>
<comment type="similarity">
    <text evidence="1">Belongs to the ComF/GntX family.</text>
</comment>
<dbReference type="PANTHER" id="PTHR47505:SF1">
    <property type="entry name" value="DNA UTILIZATION PROTEIN YHGH"/>
    <property type="match status" value="1"/>
</dbReference>
<dbReference type="InterPro" id="IPR051910">
    <property type="entry name" value="ComF/GntX_DNA_util-trans"/>
</dbReference>
<dbReference type="Proteomes" id="UP000199517">
    <property type="component" value="Unassembled WGS sequence"/>
</dbReference>
<dbReference type="InterPro" id="IPR000836">
    <property type="entry name" value="PRTase_dom"/>
</dbReference>
<reference evidence="4" key="1">
    <citation type="submission" date="2016-10" db="EMBL/GenBank/DDBJ databases">
        <authorList>
            <person name="Varghese N."/>
            <person name="Submissions S."/>
        </authorList>
    </citation>
    <scope>NUCLEOTIDE SEQUENCE [LARGE SCALE GENOMIC DNA]</scope>
    <source>
        <strain evidence="4">DSM 7481</strain>
    </source>
</reference>
<dbReference type="AlphaFoldDB" id="A0A1I1SHS3"/>
<dbReference type="STRING" id="32040.SAMN04489710_102228"/>
<name>A0A1I1SHS3_9BURK</name>
<dbReference type="EMBL" id="FOMQ01000002">
    <property type="protein sequence ID" value="SFD46024.1"/>
    <property type="molecule type" value="Genomic_DNA"/>
</dbReference>
<dbReference type="Gene3D" id="3.40.50.2020">
    <property type="match status" value="1"/>
</dbReference>
<sequence length="238" mass="25128">MWKRWISGISGGLASAVQAMPSQCAVCRAWPARRVCDACAARFAQPRHRCATCALPVPADVHRCGQCLRHPPPLAACVAAVDYGYPWSDALADFKFRADPGWAGSLALLVRSAPWAEPLLDAADAVMPVPLAAARLCERGFNQAALLASALAPARADARTLLRLRASPAQSSLPRAERLRNLQGAFAVEPARAERVAGRRIVLVDDVMTTGATLHAAAAVLREAGAAEVSAIVVARTP</sequence>
<dbReference type="RefSeq" id="WP_092949953.1">
    <property type="nucleotide sequence ID" value="NZ_FOMQ01000002.1"/>
</dbReference>
<accession>A0A1I1SHS3</accession>
<dbReference type="CDD" id="cd06223">
    <property type="entry name" value="PRTases_typeI"/>
    <property type="match status" value="1"/>
</dbReference>
<dbReference type="OrthoDB" id="9793412at2"/>
<feature type="domain" description="Phosphoribosyltransferase" evidence="2">
    <location>
        <begin position="191"/>
        <end position="236"/>
    </location>
</feature>
<dbReference type="PANTHER" id="PTHR47505">
    <property type="entry name" value="DNA UTILIZATION PROTEIN YHGH"/>
    <property type="match status" value="1"/>
</dbReference>
<evidence type="ECO:0000259" key="2">
    <source>
        <dbReference type="Pfam" id="PF00156"/>
    </source>
</evidence>
<organism evidence="3 4">
    <name type="scientific">Paracidovorax konjaci</name>
    <dbReference type="NCBI Taxonomy" id="32040"/>
    <lineage>
        <taxon>Bacteria</taxon>
        <taxon>Pseudomonadati</taxon>
        <taxon>Pseudomonadota</taxon>
        <taxon>Betaproteobacteria</taxon>
        <taxon>Burkholderiales</taxon>
        <taxon>Comamonadaceae</taxon>
        <taxon>Paracidovorax</taxon>
    </lineage>
</organism>
<gene>
    <name evidence="3" type="ORF">SAMN04489710_102228</name>
</gene>
<dbReference type="InterPro" id="IPR029057">
    <property type="entry name" value="PRTase-like"/>
</dbReference>